<name>W9HTC2_FUSOX</name>
<dbReference type="AlphaFoldDB" id="W9HTC2"/>
<evidence type="ECO:0000313" key="1">
    <source>
        <dbReference type="EMBL" id="EWY84255.1"/>
    </source>
</evidence>
<dbReference type="HOGENOM" id="CLU_1786903_0_0_1"/>
<evidence type="ECO:0000313" key="2">
    <source>
        <dbReference type="Proteomes" id="UP000030753"/>
    </source>
</evidence>
<proteinExistence type="predicted"/>
<reference evidence="1 2" key="1">
    <citation type="submission" date="2011-06" db="EMBL/GenBank/DDBJ databases">
        <title>The Genome Sequence of Fusarium oxysporum FOSC 3-a.</title>
        <authorList>
            <consortium name="The Broad Institute Genome Sequencing Platform"/>
            <person name="Ma L.-J."/>
            <person name="Gale L.R."/>
            <person name="Schwartz D.C."/>
            <person name="Zhou S."/>
            <person name="Corby-Kistler H."/>
            <person name="Young S.K."/>
            <person name="Zeng Q."/>
            <person name="Gargeya S."/>
            <person name="Fitzgerald M."/>
            <person name="Haas B."/>
            <person name="Abouelleil A."/>
            <person name="Alvarado L."/>
            <person name="Arachchi H.M."/>
            <person name="Berlin A."/>
            <person name="Brown A."/>
            <person name="Chapman S.B."/>
            <person name="Chen Z."/>
            <person name="Dunbar C."/>
            <person name="Freedman E."/>
            <person name="Gearin G."/>
            <person name="Gellesch M."/>
            <person name="Goldberg J."/>
            <person name="Griggs A."/>
            <person name="Gujja S."/>
            <person name="Heiman D."/>
            <person name="Howarth C."/>
            <person name="Larson L."/>
            <person name="Lui A."/>
            <person name="MacDonald P.J.P."/>
            <person name="Mehta T."/>
            <person name="Montmayeur A."/>
            <person name="Murphy C."/>
            <person name="Neiman D."/>
            <person name="Pearson M."/>
            <person name="Priest M."/>
            <person name="Roberts A."/>
            <person name="Saif S."/>
            <person name="Shea T."/>
            <person name="Shenoy N."/>
            <person name="Sisk P."/>
            <person name="Stolte C."/>
            <person name="Sykes S."/>
            <person name="Wortman J."/>
            <person name="Nusbaum C."/>
            <person name="Birren B."/>
        </authorList>
    </citation>
    <scope>NUCLEOTIDE SEQUENCE [LARGE SCALE GENOMIC DNA]</scope>
    <source>
        <strain evidence="2">FOSC 3-a</strain>
    </source>
</reference>
<gene>
    <name evidence="1" type="ORF">FOYG_14014</name>
</gene>
<protein>
    <submittedName>
        <fullName evidence="1">Uncharacterized protein</fullName>
    </submittedName>
</protein>
<accession>W9HTC2</accession>
<organism evidence="1 2">
    <name type="scientific">Fusarium oxysporum NRRL 32931</name>
    <dbReference type="NCBI Taxonomy" id="660029"/>
    <lineage>
        <taxon>Eukaryota</taxon>
        <taxon>Fungi</taxon>
        <taxon>Dikarya</taxon>
        <taxon>Ascomycota</taxon>
        <taxon>Pezizomycotina</taxon>
        <taxon>Sordariomycetes</taxon>
        <taxon>Hypocreomycetidae</taxon>
        <taxon>Hypocreales</taxon>
        <taxon>Nectriaceae</taxon>
        <taxon>Fusarium</taxon>
        <taxon>Fusarium oxysporum species complex</taxon>
    </lineage>
</organism>
<sequence>MAAGETWLTRAALNGDPDVSVLAYRLLRAQDHNTSTDFTDCLVRAAKAGSILARESGAVPSFLISDIDEHVFLARVQDLFEENAIWPMHLLAFIHDDAEIRNLVEICNGEGWDLQTQTWLGIDQVNGGYLTYSMTMPGTALHWAV</sequence>
<dbReference type="EMBL" id="JH717847">
    <property type="protein sequence ID" value="EWY84255.1"/>
    <property type="molecule type" value="Genomic_DNA"/>
</dbReference>
<dbReference type="Proteomes" id="UP000030753">
    <property type="component" value="Unassembled WGS sequence"/>
</dbReference>